<accession>A0A2T3B1C4</accession>
<dbReference type="EMBL" id="KZ679011">
    <property type="protein sequence ID" value="PSS18362.1"/>
    <property type="molecule type" value="Genomic_DNA"/>
</dbReference>
<dbReference type="AlphaFoldDB" id="A0A2T3B1C4"/>
<keyword evidence="2" id="KW-1185">Reference proteome</keyword>
<evidence type="ECO:0000313" key="2">
    <source>
        <dbReference type="Proteomes" id="UP000241818"/>
    </source>
</evidence>
<feature type="non-terminal residue" evidence="1">
    <location>
        <position position="70"/>
    </location>
</feature>
<dbReference type="Proteomes" id="UP000241818">
    <property type="component" value="Unassembled WGS sequence"/>
</dbReference>
<reference evidence="1 2" key="1">
    <citation type="journal article" date="2018" name="New Phytol.">
        <title>Comparative genomics and transcriptomics depict ericoid mycorrhizal fungi as versatile saprotrophs and plant mutualists.</title>
        <authorList>
            <person name="Martino E."/>
            <person name="Morin E."/>
            <person name="Grelet G.A."/>
            <person name="Kuo A."/>
            <person name="Kohler A."/>
            <person name="Daghino S."/>
            <person name="Barry K.W."/>
            <person name="Cichocki N."/>
            <person name="Clum A."/>
            <person name="Dockter R.B."/>
            <person name="Hainaut M."/>
            <person name="Kuo R.C."/>
            <person name="LaButti K."/>
            <person name="Lindahl B.D."/>
            <person name="Lindquist E.A."/>
            <person name="Lipzen A."/>
            <person name="Khouja H.R."/>
            <person name="Magnuson J."/>
            <person name="Murat C."/>
            <person name="Ohm R.A."/>
            <person name="Singer S.W."/>
            <person name="Spatafora J.W."/>
            <person name="Wang M."/>
            <person name="Veneault-Fourrey C."/>
            <person name="Henrissat B."/>
            <person name="Grigoriev I.V."/>
            <person name="Martin F.M."/>
            <person name="Perotto S."/>
        </authorList>
    </citation>
    <scope>NUCLEOTIDE SEQUENCE [LARGE SCALE GENOMIC DNA]</scope>
    <source>
        <strain evidence="1 2">ATCC 22711</strain>
    </source>
</reference>
<organism evidence="1 2">
    <name type="scientific">Amorphotheca resinae ATCC 22711</name>
    <dbReference type="NCBI Taxonomy" id="857342"/>
    <lineage>
        <taxon>Eukaryota</taxon>
        <taxon>Fungi</taxon>
        <taxon>Dikarya</taxon>
        <taxon>Ascomycota</taxon>
        <taxon>Pezizomycotina</taxon>
        <taxon>Leotiomycetes</taxon>
        <taxon>Helotiales</taxon>
        <taxon>Amorphothecaceae</taxon>
        <taxon>Amorphotheca</taxon>
    </lineage>
</organism>
<sequence>MAAHIPTHDLNNQWGSYVTSERYDTATPSRYLWNELLTDRGRLEHLYPQLLEDYIQKFCQGGLQLFVLRV</sequence>
<dbReference type="InParanoid" id="A0A2T3B1C4"/>
<dbReference type="GeneID" id="36574724"/>
<name>A0A2T3B1C4_AMORE</name>
<evidence type="ECO:0000313" key="1">
    <source>
        <dbReference type="EMBL" id="PSS18362.1"/>
    </source>
</evidence>
<dbReference type="RefSeq" id="XP_024720714.1">
    <property type="nucleotide sequence ID" value="XM_024866643.1"/>
</dbReference>
<protein>
    <submittedName>
        <fullName evidence="1">Uncharacterized protein</fullName>
    </submittedName>
</protein>
<proteinExistence type="predicted"/>
<gene>
    <name evidence="1" type="ORF">M430DRAFT_34938</name>
</gene>